<sequence length="177" mass="20225">MPKDHRLRTVAHISSAKRQSQHESLSAQDASVTESRLKKKDKQHSKHETFMQRLELYHQPYSKSHTRRLKRKAKERIANGMADIQDALPSLDEEQVDETSNNPAKSKDDQRPQEKTRGGKIGKGKSSTYTNAQRKRALTLEQLRHPLILSNSQFATNPFETIRTHAQNTLLQHAAPS</sequence>
<dbReference type="EMBL" id="MU250526">
    <property type="protein sequence ID" value="KAG7450398.1"/>
    <property type="molecule type" value="Genomic_DNA"/>
</dbReference>
<dbReference type="GO" id="GO:0030688">
    <property type="term" value="C:preribosome, small subunit precursor"/>
    <property type="evidence" value="ECO:0007669"/>
    <property type="project" value="InterPro"/>
</dbReference>
<gene>
    <name evidence="6" type="ORF">BT62DRAFT_1072481</name>
</gene>
<keyword evidence="4" id="KW-0539">Nucleus</keyword>
<feature type="compositionally biased region" description="Basic and acidic residues" evidence="5">
    <location>
        <begin position="105"/>
        <end position="117"/>
    </location>
</feature>
<dbReference type="InterPro" id="IPR028160">
    <property type="entry name" value="Slx9-like"/>
</dbReference>
<dbReference type="OrthoDB" id="18703at2759"/>
<proteinExistence type="inferred from homology"/>
<comment type="caution">
    <text evidence="6">The sequence shown here is derived from an EMBL/GenBank/DDBJ whole genome shotgun (WGS) entry which is preliminary data.</text>
</comment>
<evidence type="ECO:0000256" key="4">
    <source>
        <dbReference type="ARBA" id="ARBA00023242"/>
    </source>
</evidence>
<dbReference type="Pfam" id="PF15341">
    <property type="entry name" value="SLX9"/>
    <property type="match status" value="1"/>
</dbReference>
<comment type="subcellular location">
    <subcellularLocation>
        <location evidence="1">Nucleus</location>
        <location evidence="1">Nucleolus</location>
    </subcellularLocation>
</comment>
<feature type="compositionally biased region" description="Basic residues" evidence="5">
    <location>
        <begin position="64"/>
        <end position="74"/>
    </location>
</feature>
<dbReference type="GeneID" id="66101154"/>
<organism evidence="6 7">
    <name type="scientific">Guyanagaster necrorhizus</name>
    <dbReference type="NCBI Taxonomy" id="856835"/>
    <lineage>
        <taxon>Eukaryota</taxon>
        <taxon>Fungi</taxon>
        <taxon>Dikarya</taxon>
        <taxon>Basidiomycota</taxon>
        <taxon>Agaricomycotina</taxon>
        <taxon>Agaricomycetes</taxon>
        <taxon>Agaricomycetidae</taxon>
        <taxon>Agaricales</taxon>
        <taxon>Marasmiineae</taxon>
        <taxon>Physalacriaceae</taxon>
        <taxon>Guyanagaster</taxon>
    </lineage>
</organism>
<evidence type="ECO:0000256" key="2">
    <source>
        <dbReference type="ARBA" id="ARBA00011022"/>
    </source>
</evidence>
<evidence type="ECO:0000313" key="6">
    <source>
        <dbReference type="EMBL" id="KAG7450398.1"/>
    </source>
</evidence>
<dbReference type="Proteomes" id="UP000812287">
    <property type="component" value="Unassembled WGS sequence"/>
</dbReference>
<dbReference type="GO" id="GO:0005730">
    <property type="term" value="C:nucleolus"/>
    <property type="evidence" value="ECO:0007669"/>
    <property type="project" value="UniProtKB-SubCell"/>
</dbReference>
<evidence type="ECO:0000256" key="3">
    <source>
        <dbReference type="ARBA" id="ARBA00021321"/>
    </source>
</evidence>
<dbReference type="AlphaFoldDB" id="A0A9P7W1B4"/>
<name>A0A9P7W1B4_9AGAR</name>
<reference evidence="6" key="1">
    <citation type="submission" date="2020-11" db="EMBL/GenBank/DDBJ databases">
        <title>Adaptations for nitrogen fixation in a non-lichenized fungal sporocarp promotes dispersal by wood-feeding termites.</title>
        <authorList>
            <consortium name="DOE Joint Genome Institute"/>
            <person name="Koch R.A."/>
            <person name="Yoon G."/>
            <person name="Arayal U."/>
            <person name="Lail K."/>
            <person name="Amirebrahimi M."/>
            <person name="Labutti K."/>
            <person name="Lipzen A."/>
            <person name="Riley R."/>
            <person name="Barry K."/>
            <person name="Henrissat B."/>
            <person name="Grigoriev I.V."/>
            <person name="Herr J.R."/>
            <person name="Aime M.C."/>
        </authorList>
    </citation>
    <scope>NUCLEOTIDE SEQUENCE</scope>
    <source>
        <strain evidence="6">MCA 3950</strain>
    </source>
</reference>
<feature type="compositionally biased region" description="Polar residues" evidence="5">
    <location>
        <begin position="16"/>
        <end position="34"/>
    </location>
</feature>
<protein>
    <recommendedName>
        <fullName evidence="3">Ribosome biogenesis protein SLX9</fullName>
    </recommendedName>
</protein>
<comment type="similarity">
    <text evidence="2">Belongs to the SLX9 family.</text>
</comment>
<feature type="region of interest" description="Disordered" evidence="5">
    <location>
        <begin position="1"/>
        <end position="137"/>
    </location>
</feature>
<dbReference type="RefSeq" id="XP_043043898.1">
    <property type="nucleotide sequence ID" value="XM_043178860.1"/>
</dbReference>
<dbReference type="GO" id="GO:0030686">
    <property type="term" value="C:90S preribosome"/>
    <property type="evidence" value="ECO:0007669"/>
    <property type="project" value="InterPro"/>
</dbReference>
<keyword evidence="7" id="KW-1185">Reference proteome</keyword>
<evidence type="ECO:0000256" key="1">
    <source>
        <dbReference type="ARBA" id="ARBA00004604"/>
    </source>
</evidence>
<accession>A0A9P7W1B4</accession>
<dbReference type="GO" id="GO:0000462">
    <property type="term" value="P:maturation of SSU-rRNA from tricistronic rRNA transcript (SSU-rRNA, 5.8S rRNA, LSU-rRNA)"/>
    <property type="evidence" value="ECO:0007669"/>
    <property type="project" value="InterPro"/>
</dbReference>
<evidence type="ECO:0000313" key="7">
    <source>
        <dbReference type="Proteomes" id="UP000812287"/>
    </source>
</evidence>
<evidence type="ECO:0000256" key="5">
    <source>
        <dbReference type="SAM" id="MobiDB-lite"/>
    </source>
</evidence>